<feature type="transmembrane region" description="Helical" evidence="1">
    <location>
        <begin position="25"/>
        <end position="47"/>
    </location>
</feature>
<keyword evidence="1" id="KW-1133">Transmembrane helix</keyword>
<name>A0ABS4GNY7_9BACL</name>
<comment type="caution">
    <text evidence="2">The sequence shown here is derived from an EMBL/GenBank/DDBJ whole genome shotgun (WGS) entry which is preliminary data.</text>
</comment>
<evidence type="ECO:0000313" key="2">
    <source>
        <dbReference type="EMBL" id="MBP1931998.1"/>
    </source>
</evidence>
<accession>A0ABS4GNY7</accession>
<gene>
    <name evidence="2" type="ORF">J2Z37_001999</name>
</gene>
<feature type="transmembrane region" description="Helical" evidence="1">
    <location>
        <begin position="53"/>
        <end position="71"/>
    </location>
</feature>
<organism evidence="2 3">
    <name type="scientific">Ammoniphilus resinae</name>
    <dbReference type="NCBI Taxonomy" id="861532"/>
    <lineage>
        <taxon>Bacteria</taxon>
        <taxon>Bacillati</taxon>
        <taxon>Bacillota</taxon>
        <taxon>Bacilli</taxon>
        <taxon>Bacillales</taxon>
        <taxon>Paenibacillaceae</taxon>
        <taxon>Aneurinibacillus group</taxon>
        <taxon>Ammoniphilus</taxon>
    </lineage>
</organism>
<sequence>MIKDLPKKMKKEKFIKGGGTRMKNLHFFILEVIFSIFLIYSAILYLLSGAGSWVVVVLAVTYPINTLRSYFNISESKAWGEKFSFLRGYKY</sequence>
<evidence type="ECO:0000313" key="3">
    <source>
        <dbReference type="Proteomes" id="UP001519343"/>
    </source>
</evidence>
<keyword evidence="3" id="KW-1185">Reference proteome</keyword>
<keyword evidence="1" id="KW-0472">Membrane</keyword>
<proteinExistence type="predicted"/>
<dbReference type="EMBL" id="JAGGKT010000004">
    <property type="protein sequence ID" value="MBP1931998.1"/>
    <property type="molecule type" value="Genomic_DNA"/>
</dbReference>
<keyword evidence="1" id="KW-0812">Transmembrane</keyword>
<dbReference type="Proteomes" id="UP001519343">
    <property type="component" value="Unassembled WGS sequence"/>
</dbReference>
<evidence type="ECO:0000256" key="1">
    <source>
        <dbReference type="SAM" id="Phobius"/>
    </source>
</evidence>
<reference evidence="2 3" key="1">
    <citation type="submission" date="2021-03" db="EMBL/GenBank/DDBJ databases">
        <title>Genomic Encyclopedia of Type Strains, Phase IV (KMG-IV): sequencing the most valuable type-strain genomes for metagenomic binning, comparative biology and taxonomic classification.</title>
        <authorList>
            <person name="Goeker M."/>
        </authorList>
    </citation>
    <scope>NUCLEOTIDE SEQUENCE [LARGE SCALE GENOMIC DNA]</scope>
    <source>
        <strain evidence="2 3">DSM 24738</strain>
    </source>
</reference>
<protein>
    <submittedName>
        <fullName evidence="2">Uncharacterized protein</fullName>
    </submittedName>
</protein>